<accession>A0A7J8ER31</accession>
<evidence type="ECO:0000313" key="3">
    <source>
        <dbReference type="Proteomes" id="UP000550707"/>
    </source>
</evidence>
<feature type="compositionally biased region" description="Polar residues" evidence="1">
    <location>
        <begin position="68"/>
        <end position="80"/>
    </location>
</feature>
<reference evidence="2 3" key="1">
    <citation type="journal article" date="2020" name="Nature">
        <title>Six reference-quality genomes reveal evolution of bat adaptations.</title>
        <authorList>
            <person name="Jebb D."/>
            <person name="Huang Z."/>
            <person name="Pippel M."/>
            <person name="Hughes G.M."/>
            <person name="Lavrichenko K."/>
            <person name="Devanna P."/>
            <person name="Winkler S."/>
            <person name="Jermiin L.S."/>
            <person name="Skirmuntt E.C."/>
            <person name="Katzourakis A."/>
            <person name="Burkitt-Gray L."/>
            <person name="Ray D.A."/>
            <person name="Sullivan K.A.M."/>
            <person name="Roscito J.G."/>
            <person name="Kirilenko B.M."/>
            <person name="Davalos L.M."/>
            <person name="Corthals A.P."/>
            <person name="Power M.L."/>
            <person name="Jones G."/>
            <person name="Ransome R.D."/>
            <person name="Dechmann D.K.N."/>
            <person name="Locatelli A.G."/>
            <person name="Puechmaille S.J."/>
            <person name="Fedrigo O."/>
            <person name="Jarvis E.D."/>
            <person name="Hiller M."/>
            <person name="Vernes S.C."/>
            <person name="Myers E.W."/>
            <person name="Teeling E.C."/>
        </authorList>
    </citation>
    <scope>NUCLEOTIDE SEQUENCE [LARGE SCALE GENOMIC DNA]</scope>
    <source>
        <strain evidence="2">MMolMol1</strain>
        <tissue evidence="2">Muscle</tissue>
    </source>
</reference>
<evidence type="ECO:0000256" key="1">
    <source>
        <dbReference type="SAM" id="MobiDB-lite"/>
    </source>
</evidence>
<evidence type="ECO:0000313" key="2">
    <source>
        <dbReference type="EMBL" id="KAF6437968.1"/>
    </source>
</evidence>
<sequence length="120" mass="13388">MRGNSVSSSELGLYQHPQLCPLWHPSASWPPNSVLTVFGAKLGPEDAMRNSAWRAHSTQRAVTRMVQSLNSEEATSTSTAVREESHRAQTFETLPLPLPHPEFYSVLEEIEESCCFSQLC</sequence>
<organism evidence="2 3">
    <name type="scientific">Molossus molossus</name>
    <name type="common">Pallas' mastiff bat</name>
    <name type="synonym">Vespertilio molossus</name>
    <dbReference type="NCBI Taxonomy" id="27622"/>
    <lineage>
        <taxon>Eukaryota</taxon>
        <taxon>Metazoa</taxon>
        <taxon>Chordata</taxon>
        <taxon>Craniata</taxon>
        <taxon>Vertebrata</taxon>
        <taxon>Euteleostomi</taxon>
        <taxon>Mammalia</taxon>
        <taxon>Eutheria</taxon>
        <taxon>Laurasiatheria</taxon>
        <taxon>Chiroptera</taxon>
        <taxon>Yangochiroptera</taxon>
        <taxon>Molossidae</taxon>
        <taxon>Molossus</taxon>
    </lineage>
</organism>
<protein>
    <submittedName>
        <fullName evidence="2">Uncharacterized protein</fullName>
    </submittedName>
</protein>
<gene>
    <name evidence="2" type="ORF">HJG59_008683</name>
</gene>
<dbReference type="EMBL" id="JACASF010000013">
    <property type="protein sequence ID" value="KAF6437968.1"/>
    <property type="molecule type" value="Genomic_DNA"/>
</dbReference>
<keyword evidence="3" id="KW-1185">Reference proteome</keyword>
<comment type="caution">
    <text evidence="2">The sequence shown here is derived from an EMBL/GenBank/DDBJ whole genome shotgun (WGS) entry which is preliminary data.</text>
</comment>
<dbReference type="AlphaFoldDB" id="A0A7J8ER31"/>
<dbReference type="Proteomes" id="UP000550707">
    <property type="component" value="Unassembled WGS sequence"/>
</dbReference>
<feature type="region of interest" description="Disordered" evidence="1">
    <location>
        <begin position="68"/>
        <end position="90"/>
    </location>
</feature>
<dbReference type="InParanoid" id="A0A7J8ER31"/>
<name>A0A7J8ER31_MOLMO</name>
<proteinExistence type="predicted"/>